<evidence type="ECO:0000256" key="5">
    <source>
        <dbReference type="SAM" id="Coils"/>
    </source>
</evidence>
<dbReference type="Gene3D" id="1.10.287.70">
    <property type="match status" value="1"/>
</dbReference>
<protein>
    <submittedName>
        <fullName evidence="10">Uncharacterized protein</fullName>
    </submittedName>
</protein>
<dbReference type="InterPro" id="IPR005821">
    <property type="entry name" value="Ion_trans_dom"/>
</dbReference>
<feature type="region of interest" description="Disordered" evidence="6">
    <location>
        <begin position="1"/>
        <end position="24"/>
    </location>
</feature>
<dbReference type="PANTHER" id="PTHR10217:SF435">
    <property type="entry name" value="POTASSIUM VOLTAGE-GATED CHANNEL PROTEIN EAG"/>
    <property type="match status" value="1"/>
</dbReference>
<feature type="transmembrane region" description="Helical" evidence="7">
    <location>
        <begin position="757"/>
        <end position="780"/>
    </location>
</feature>
<dbReference type="Proteomes" id="UP001152797">
    <property type="component" value="Unassembled WGS sequence"/>
</dbReference>
<dbReference type="SUPFAM" id="SSF81324">
    <property type="entry name" value="Voltage-gated potassium channels"/>
    <property type="match status" value="1"/>
</dbReference>
<dbReference type="GO" id="GO:0005249">
    <property type="term" value="F:voltage-gated potassium channel activity"/>
    <property type="evidence" value="ECO:0007669"/>
    <property type="project" value="TreeGrafter"/>
</dbReference>
<comment type="caution">
    <text evidence="10">The sequence shown here is derived from an EMBL/GenBank/DDBJ whole genome shotgun (WGS) entry which is preliminary data.</text>
</comment>
<evidence type="ECO:0000256" key="6">
    <source>
        <dbReference type="SAM" id="MobiDB-lite"/>
    </source>
</evidence>
<dbReference type="EMBL" id="CAMXCT020001445">
    <property type="protein sequence ID" value="CAL1143508.1"/>
    <property type="molecule type" value="Genomic_DNA"/>
</dbReference>
<organism evidence="10">
    <name type="scientific">Cladocopium goreaui</name>
    <dbReference type="NCBI Taxonomy" id="2562237"/>
    <lineage>
        <taxon>Eukaryota</taxon>
        <taxon>Sar</taxon>
        <taxon>Alveolata</taxon>
        <taxon>Dinophyceae</taxon>
        <taxon>Suessiales</taxon>
        <taxon>Symbiodiniaceae</taxon>
        <taxon>Cladocopium</taxon>
    </lineage>
</organism>
<dbReference type="OrthoDB" id="385235at2759"/>
<evidence type="ECO:0000259" key="9">
    <source>
        <dbReference type="Pfam" id="PF26188"/>
    </source>
</evidence>
<evidence type="ECO:0000313" key="11">
    <source>
        <dbReference type="EMBL" id="CAL4777445.1"/>
    </source>
</evidence>
<feature type="region of interest" description="Disordered" evidence="6">
    <location>
        <begin position="67"/>
        <end position="106"/>
    </location>
</feature>
<accession>A0A9P1CFK3</accession>
<reference evidence="11 12" key="2">
    <citation type="submission" date="2024-05" db="EMBL/GenBank/DDBJ databases">
        <authorList>
            <person name="Chen Y."/>
            <person name="Shah S."/>
            <person name="Dougan E. K."/>
            <person name="Thang M."/>
            <person name="Chan C."/>
        </authorList>
    </citation>
    <scope>NUCLEOTIDE SEQUENCE [LARGE SCALE GENOMIC DNA]</scope>
</reference>
<dbReference type="Pfam" id="PF00520">
    <property type="entry name" value="Ion_trans"/>
    <property type="match status" value="1"/>
</dbReference>
<keyword evidence="2 7" id="KW-0812">Transmembrane</keyword>
<dbReference type="InterPro" id="IPR058917">
    <property type="entry name" value="RESC6_dom"/>
</dbReference>
<keyword evidence="5" id="KW-0175">Coiled coil</keyword>
<dbReference type="InterPro" id="IPR050818">
    <property type="entry name" value="KCNH_animal-type"/>
</dbReference>
<feature type="transmembrane region" description="Helical" evidence="7">
    <location>
        <begin position="673"/>
        <end position="701"/>
    </location>
</feature>
<evidence type="ECO:0000259" key="8">
    <source>
        <dbReference type="Pfam" id="PF00520"/>
    </source>
</evidence>
<dbReference type="SUPFAM" id="SSF51206">
    <property type="entry name" value="cAMP-binding domain-like"/>
    <property type="match status" value="1"/>
</dbReference>
<keyword evidence="12" id="KW-1185">Reference proteome</keyword>
<feature type="compositionally biased region" description="Polar residues" evidence="6">
    <location>
        <begin position="434"/>
        <end position="446"/>
    </location>
</feature>
<feature type="domain" description="Ion transport" evidence="8">
    <location>
        <begin position="532"/>
        <end position="785"/>
    </location>
</feature>
<sequence>MKARAGEPAPSTVSGSQQRAGEPACPSVVFRLEELAESSFYGNFATANDAKLWLSSKEVLEVGDSNGKESLEVEAKSTTQKQAAKIPELSQAKPSKPTSQAQKRYGWQRSSSQSFYAYGPPGTPHSDFVRIVSSKLPYHARPERPSRTLNDWIASTTSVPEVLALVASYGSEFDGTNTATALHRLAKWHREVPDPRLFQDSRWRQTLDHLDRNLQAEQQPIATFCRDTFDTSVLLQAAWIGSGIPNATFDQLAMVLCYDGMARALVPISPIPGIRPVLTECLPYGSRSSDFIRLLHFYLGIAAPFFAMSQSFPVQPTLTSQPSANLLEDSQKFIRKETFAFDDMPEDAHAELLFRLSQLYKKQEVHIEELTQEVQRLQGKLLRMSMANAADKSILPELPPTPQAKPEDTVSLSLEADVADGEEVPKERTEPLDQGNSGDIPPSSSEVEPAACELPSDFFNESRSEFGKNARKVELLPRWGERVSWETGRIAVAPPSQSNLEDRRLESEGTKDTVERRGCQRFILLPSDPKRMIWDLTGMVLLVYDMIVIPISAFEPEETTFTALMEWLTQIFWTFDVVMSLLTGYVHKGQLVMSPWAILINYLKTWFVLDLVVVGPDWVMTFIQLSAPSDEEGGTSVSRLMRSIRVVRTVRLLRLVKLKRVIDMAKDRITSEVVFILLNILKLIVLLLLVNHFVASLWYLMGGLGNPGQLNWRDVYRMQPQQESIEYRYATALHWSLTQFTPATVDVHPQNMVERTFAILVLIFGLVLFSSFVSSITASMTQLRNMQEDRSKQFWLLRRYLLQKKVPQELNFKVLRYTEYATSRSGEAIPEHRITILNVLTKQLQSELRFVTHFGCVKQHGFFKLVSVMNESVLHMMSGGKALHFKALAAQDPLFEIMDLPTCMYFVEQGQVQYTQGHSGLQTGTFAPSSFESENFVPPDLLMPTTPTEGGIAIGKGDHLCEIVLWANWKHVGSARAIYESNIVQVNAKGFGECIRRDPAIDSMAAMYARMFVKVVNDPDRILDEEQEICNDQTTALADSLSEYSPDTENLNPKNFMSRILEVMDEVQKRLTEFTCVDLALTAWSIATMRMDPPGLYDRISKLSLSSIAEFQPQALANIMWATATLRKENDALIRHAAFTAAKLLDAGCDFRPHEYSTMVWSMVITQAREECLFSRVSGHVIHRVSEFGPQELTNTAWAFASLGIRTEGLFEALGKECHQKLRHFNMQNLTNVAWAYSHLGIDGVGGDLLTDVARIAKSRIDEMNVQDLAQLALTLVFTRRANYGLKERQDWDEAGMLGNRDLTVALVIEVTRAMVSKIQQVGQTTPDDAWIVHDLVLVWMEEHEAEKQLGDAWRVLDACSLYHQVLDFLRMTPLLARAMACGSVVQSAHVPIYEQSFRDLDIRSLGIKYTGRLLAELNLTDRDRDLAESARQLLAEERAQLLLQDPGAGSQNWCLFRFHLQSELREAQELDGIRVRSCGGDPLALELLDPPREAHLVAVRLSNDRLNHRRRDAEFRAIAHIAGVLRSLIPDADQLMQERTVWGNRLSGWVHLYVTEVPCLSCLGAMVQFARRFPRVQLRVAYPGSEHGTDSEKGLLNCHHLLQRAPP</sequence>
<dbReference type="GO" id="GO:0005886">
    <property type="term" value="C:plasma membrane"/>
    <property type="evidence" value="ECO:0007669"/>
    <property type="project" value="TreeGrafter"/>
</dbReference>
<reference evidence="10" key="1">
    <citation type="submission" date="2022-10" db="EMBL/GenBank/DDBJ databases">
        <authorList>
            <person name="Chen Y."/>
            <person name="Dougan E. K."/>
            <person name="Chan C."/>
            <person name="Rhodes N."/>
            <person name="Thang M."/>
        </authorList>
    </citation>
    <scope>NUCLEOTIDE SEQUENCE</scope>
</reference>
<dbReference type="Pfam" id="PF26188">
    <property type="entry name" value="RESC6"/>
    <property type="match status" value="1"/>
</dbReference>
<evidence type="ECO:0000313" key="12">
    <source>
        <dbReference type="Proteomes" id="UP001152797"/>
    </source>
</evidence>
<name>A0A9P1CFK3_9DINO</name>
<proteinExistence type="predicted"/>
<dbReference type="InterPro" id="IPR014710">
    <property type="entry name" value="RmlC-like_jellyroll"/>
</dbReference>
<dbReference type="PANTHER" id="PTHR10217">
    <property type="entry name" value="VOLTAGE AND LIGAND GATED POTASSIUM CHANNEL"/>
    <property type="match status" value="1"/>
</dbReference>
<gene>
    <name evidence="10" type="ORF">C1SCF055_LOCUS17150</name>
</gene>
<dbReference type="EMBL" id="CAMXCT010001445">
    <property type="protein sequence ID" value="CAI3990133.1"/>
    <property type="molecule type" value="Genomic_DNA"/>
</dbReference>
<feature type="compositionally biased region" description="Polar residues" evidence="6">
    <location>
        <begin position="92"/>
        <end position="106"/>
    </location>
</feature>
<comment type="subcellular location">
    <subcellularLocation>
        <location evidence="1">Membrane</location>
        <topology evidence="1">Multi-pass membrane protein</topology>
    </subcellularLocation>
</comment>
<feature type="coiled-coil region" evidence="5">
    <location>
        <begin position="360"/>
        <end position="387"/>
    </location>
</feature>
<dbReference type="InterPro" id="IPR018490">
    <property type="entry name" value="cNMP-bd_dom_sf"/>
</dbReference>
<evidence type="ECO:0000313" key="10">
    <source>
        <dbReference type="EMBL" id="CAI3990133.1"/>
    </source>
</evidence>
<dbReference type="EMBL" id="CAMXCT030001445">
    <property type="protein sequence ID" value="CAL4777445.1"/>
    <property type="molecule type" value="Genomic_DNA"/>
</dbReference>
<dbReference type="GO" id="GO:0042391">
    <property type="term" value="P:regulation of membrane potential"/>
    <property type="evidence" value="ECO:0007669"/>
    <property type="project" value="TreeGrafter"/>
</dbReference>
<evidence type="ECO:0000256" key="1">
    <source>
        <dbReference type="ARBA" id="ARBA00004141"/>
    </source>
</evidence>
<feature type="domain" description="RNA-editing substrate-binding complex 6 protein" evidence="9">
    <location>
        <begin position="1103"/>
        <end position="1278"/>
    </location>
</feature>
<evidence type="ECO:0000256" key="7">
    <source>
        <dbReference type="SAM" id="Phobius"/>
    </source>
</evidence>
<feature type="region of interest" description="Disordered" evidence="6">
    <location>
        <begin position="418"/>
        <end position="450"/>
    </location>
</feature>
<keyword evidence="3 7" id="KW-1133">Transmembrane helix</keyword>
<dbReference type="Gene3D" id="2.60.120.10">
    <property type="entry name" value="Jelly Rolls"/>
    <property type="match status" value="1"/>
</dbReference>
<keyword evidence="4 7" id="KW-0472">Membrane</keyword>
<evidence type="ECO:0000256" key="3">
    <source>
        <dbReference type="ARBA" id="ARBA00022989"/>
    </source>
</evidence>
<evidence type="ECO:0000256" key="4">
    <source>
        <dbReference type="ARBA" id="ARBA00023136"/>
    </source>
</evidence>
<evidence type="ECO:0000256" key="2">
    <source>
        <dbReference type="ARBA" id="ARBA00022692"/>
    </source>
</evidence>